<dbReference type="RefSeq" id="WP_320421109.1">
    <property type="nucleotide sequence ID" value="NZ_JAXCLA010000001.1"/>
</dbReference>
<keyword evidence="1" id="KW-0547">Nucleotide-binding</keyword>
<reference evidence="1 2" key="1">
    <citation type="submission" date="2023-11" db="EMBL/GenBank/DDBJ databases">
        <title>Paucibacter sp. nov., isolated from fresh soil in Korea.</title>
        <authorList>
            <person name="Le N.T.T."/>
        </authorList>
    </citation>
    <scope>NUCLEOTIDE SEQUENCE [LARGE SCALE GENOMIC DNA]</scope>
    <source>
        <strain evidence="1 2">R3-3</strain>
    </source>
</reference>
<name>A0ABU5DAK1_9BURK</name>
<protein>
    <submittedName>
        <fullName evidence="1">ATP-binding protein</fullName>
    </submittedName>
</protein>
<dbReference type="InterPro" id="IPR038475">
    <property type="entry name" value="RecG_C_sf"/>
</dbReference>
<gene>
    <name evidence="1" type="ORF">SNE35_01955</name>
</gene>
<dbReference type="Proteomes" id="UP001285263">
    <property type="component" value="Unassembled WGS sequence"/>
</dbReference>
<dbReference type="Gene3D" id="3.30.565.60">
    <property type="match status" value="1"/>
</dbReference>
<dbReference type="PANTHER" id="PTHR30595:SF6">
    <property type="entry name" value="SCHLAFEN ALBA-2 DOMAIN-CONTAINING PROTEIN"/>
    <property type="match status" value="1"/>
</dbReference>
<organism evidence="1 2">
    <name type="scientific">Roseateles agri</name>
    <dbReference type="NCBI Taxonomy" id="3098619"/>
    <lineage>
        <taxon>Bacteria</taxon>
        <taxon>Pseudomonadati</taxon>
        <taxon>Pseudomonadota</taxon>
        <taxon>Betaproteobacteria</taxon>
        <taxon>Burkholderiales</taxon>
        <taxon>Sphaerotilaceae</taxon>
        <taxon>Roseateles</taxon>
    </lineage>
</organism>
<accession>A0ABU5DAK1</accession>
<comment type="caution">
    <text evidence="1">The sequence shown here is derived from an EMBL/GenBank/DDBJ whole genome shotgun (WGS) entry which is preliminary data.</text>
</comment>
<dbReference type="PANTHER" id="PTHR30595">
    <property type="entry name" value="GLPR-RELATED TRANSCRIPTIONAL REPRESSOR"/>
    <property type="match status" value="1"/>
</dbReference>
<keyword evidence="2" id="KW-1185">Reference proteome</keyword>
<evidence type="ECO:0000313" key="2">
    <source>
        <dbReference type="Proteomes" id="UP001285263"/>
    </source>
</evidence>
<dbReference type="EMBL" id="JAXCLA010000001">
    <property type="protein sequence ID" value="MDY0743248.1"/>
    <property type="molecule type" value="Genomic_DNA"/>
</dbReference>
<keyword evidence="1" id="KW-0067">ATP-binding</keyword>
<dbReference type="Pfam" id="PF13749">
    <property type="entry name" value="HATPase_c_4"/>
    <property type="match status" value="1"/>
</dbReference>
<sequence length="212" mass="24055">MESATKKTIDEVAKLLDGATYYEDGKLSPLRYPVDAIHEVIVNAVLHRDYSLNDDIHVRVYDNRIEVQSPGKLPGYMTLENLYDERFSRNPNLVRMLHNLPKPLNHDIGEGLDTARTELRKAGLVAPTFEHRGSSFVVTLNHQRLASIEDVVLKYFTDNPSATVSNKQIRALSGEDDINKVKKALQQLRADGKIEPVDPNALAFNFRYREVK</sequence>
<evidence type="ECO:0000313" key="1">
    <source>
        <dbReference type="EMBL" id="MDY0743248.1"/>
    </source>
</evidence>
<proteinExistence type="predicted"/>
<dbReference type="GO" id="GO:0005524">
    <property type="term" value="F:ATP binding"/>
    <property type="evidence" value="ECO:0007669"/>
    <property type="project" value="UniProtKB-KW"/>
</dbReference>